<dbReference type="Proteomes" id="UP000799423">
    <property type="component" value="Unassembled WGS sequence"/>
</dbReference>
<dbReference type="AlphaFoldDB" id="A0A6A7AU13"/>
<dbReference type="PROSITE" id="PS50064">
    <property type="entry name" value="ZF_PARP_2"/>
    <property type="match status" value="1"/>
</dbReference>
<name>A0A6A7AU13_9PLEO</name>
<dbReference type="SMART" id="SM01336">
    <property type="entry name" value="zf-PARP"/>
    <property type="match status" value="2"/>
</dbReference>
<dbReference type="Pfam" id="PF00645">
    <property type="entry name" value="zf-PARP"/>
    <property type="match status" value="1"/>
</dbReference>
<dbReference type="GO" id="GO:0003677">
    <property type="term" value="F:DNA binding"/>
    <property type="evidence" value="ECO:0007669"/>
    <property type="project" value="InterPro"/>
</dbReference>
<dbReference type="EMBL" id="MU006334">
    <property type="protein sequence ID" value="KAF2846563.1"/>
    <property type="molecule type" value="Genomic_DNA"/>
</dbReference>
<dbReference type="InterPro" id="IPR036957">
    <property type="entry name" value="Znf_PARP_sf"/>
</dbReference>
<dbReference type="Gene3D" id="3.30.1740.10">
    <property type="entry name" value="Zinc finger, PARP-type"/>
    <property type="match status" value="2"/>
</dbReference>
<accession>A0A6A7AU13</accession>
<dbReference type="InterPro" id="IPR001510">
    <property type="entry name" value="Znf_PARP"/>
</dbReference>
<evidence type="ECO:0000259" key="7">
    <source>
        <dbReference type="PROSITE" id="PS50064"/>
    </source>
</evidence>
<evidence type="ECO:0000313" key="8">
    <source>
        <dbReference type="EMBL" id="KAF2846563.1"/>
    </source>
</evidence>
<reference evidence="8" key="1">
    <citation type="submission" date="2020-01" db="EMBL/GenBank/DDBJ databases">
        <authorList>
            <consortium name="DOE Joint Genome Institute"/>
            <person name="Haridas S."/>
            <person name="Albert R."/>
            <person name="Binder M."/>
            <person name="Bloem J."/>
            <person name="Labutti K."/>
            <person name="Salamov A."/>
            <person name="Andreopoulos B."/>
            <person name="Baker S.E."/>
            <person name="Barry K."/>
            <person name="Bills G."/>
            <person name="Bluhm B.H."/>
            <person name="Cannon C."/>
            <person name="Castanera R."/>
            <person name="Culley D.E."/>
            <person name="Daum C."/>
            <person name="Ezra D."/>
            <person name="Gonzalez J.B."/>
            <person name="Henrissat B."/>
            <person name="Kuo A."/>
            <person name="Liang C."/>
            <person name="Lipzen A."/>
            <person name="Lutzoni F."/>
            <person name="Magnuson J."/>
            <person name="Mondo S."/>
            <person name="Nolan M."/>
            <person name="Ohm R."/>
            <person name="Pangilinan J."/>
            <person name="Park H.-J."/>
            <person name="Ramirez L."/>
            <person name="Alfaro M."/>
            <person name="Sun H."/>
            <person name="Tritt A."/>
            <person name="Yoshinaga Y."/>
            <person name="Zwiers L.-H."/>
            <person name="Turgeon B.G."/>
            <person name="Goodwin S.B."/>
            <person name="Spatafora J.W."/>
            <person name="Crous P.W."/>
            <person name="Grigoriev I.V."/>
        </authorList>
    </citation>
    <scope>NUCLEOTIDE SEQUENCE</scope>
    <source>
        <strain evidence="8">IPT5</strain>
    </source>
</reference>
<keyword evidence="2" id="KW-0479">Metal-binding</keyword>
<keyword evidence="5" id="KW-0539">Nucleus</keyword>
<protein>
    <submittedName>
        <fullName evidence="8">Zf-PARP-domain-containing protein</fullName>
    </submittedName>
</protein>
<evidence type="ECO:0000256" key="2">
    <source>
        <dbReference type="ARBA" id="ARBA00022723"/>
    </source>
</evidence>
<proteinExistence type="predicted"/>
<keyword evidence="4" id="KW-0862">Zinc</keyword>
<dbReference type="SUPFAM" id="SSF57716">
    <property type="entry name" value="Glucocorticoid receptor-like (DNA-binding domain)"/>
    <property type="match status" value="2"/>
</dbReference>
<evidence type="ECO:0000256" key="5">
    <source>
        <dbReference type="ARBA" id="ARBA00023242"/>
    </source>
</evidence>
<feature type="compositionally biased region" description="Basic and acidic residues" evidence="6">
    <location>
        <begin position="234"/>
        <end position="253"/>
    </location>
</feature>
<organism evidence="8 9">
    <name type="scientific">Plenodomus tracheiphilus IPT5</name>
    <dbReference type="NCBI Taxonomy" id="1408161"/>
    <lineage>
        <taxon>Eukaryota</taxon>
        <taxon>Fungi</taxon>
        <taxon>Dikarya</taxon>
        <taxon>Ascomycota</taxon>
        <taxon>Pezizomycotina</taxon>
        <taxon>Dothideomycetes</taxon>
        <taxon>Pleosporomycetidae</taxon>
        <taxon>Pleosporales</taxon>
        <taxon>Pleosporineae</taxon>
        <taxon>Leptosphaeriaceae</taxon>
        <taxon>Plenodomus</taxon>
    </lineage>
</organism>
<dbReference type="OrthoDB" id="429950at2759"/>
<gene>
    <name evidence="8" type="ORF">T440DRAFT_471814</name>
</gene>
<evidence type="ECO:0000256" key="1">
    <source>
        <dbReference type="ARBA" id="ARBA00004123"/>
    </source>
</evidence>
<dbReference type="GO" id="GO:0005634">
    <property type="term" value="C:nucleus"/>
    <property type="evidence" value="ECO:0007669"/>
    <property type="project" value="UniProtKB-SubCell"/>
</dbReference>
<evidence type="ECO:0000256" key="6">
    <source>
        <dbReference type="SAM" id="MobiDB-lite"/>
    </source>
</evidence>
<keyword evidence="9" id="KW-1185">Reference proteome</keyword>
<evidence type="ECO:0000313" key="9">
    <source>
        <dbReference type="Proteomes" id="UP000799423"/>
    </source>
</evidence>
<evidence type="ECO:0000256" key="4">
    <source>
        <dbReference type="ARBA" id="ARBA00022833"/>
    </source>
</evidence>
<feature type="domain" description="PARP-type" evidence="7">
    <location>
        <begin position="23"/>
        <end position="106"/>
    </location>
</feature>
<dbReference type="GO" id="GO:0008270">
    <property type="term" value="F:zinc ion binding"/>
    <property type="evidence" value="ECO:0007669"/>
    <property type="project" value="UniProtKB-KW"/>
</dbReference>
<sequence>MSGDADGPKWRLEHSSNNRSVCNQAACKRAQVKIAKGELRIGTNTLYDRDEEQRWYIAWRHWACATKQQILGLKELTSDDPTKASGFGSLSPESQEQVRLAFEAGRPADKEFKDIREDLATVAPSYVREYTDAQGYKADVSTRAAACRGTACSQKGAKVVKGELRLGILVDYDGDHANWYYKHWQCMSTYDLAQAKQCFEDDGNENTFAGIDALPVEYKQVVIDTLKIGKVIKPPELEPAEPPKSKKARDGRPKTPNATQPTVKNKDEDEDEDKGNMQVDTAKPKRTRKKRASEEMDQSEDEYVPRKTRSRQVKVEEVVPAVAKIQAMTEQMREKAAQ</sequence>
<feature type="region of interest" description="Disordered" evidence="6">
    <location>
        <begin position="234"/>
        <end position="312"/>
    </location>
</feature>
<keyword evidence="3" id="KW-0863">Zinc-finger</keyword>
<comment type="subcellular location">
    <subcellularLocation>
        <location evidence="1">Nucleus</location>
    </subcellularLocation>
</comment>
<evidence type="ECO:0000256" key="3">
    <source>
        <dbReference type="ARBA" id="ARBA00022771"/>
    </source>
</evidence>